<gene>
    <name evidence="3" type="ORF">ACFS27_28995</name>
</gene>
<evidence type="ECO:0000256" key="1">
    <source>
        <dbReference type="SAM" id="MobiDB-lite"/>
    </source>
</evidence>
<protein>
    <submittedName>
        <fullName evidence="3">Serine hydrolase domain-containing protein</fullName>
        <ecNumber evidence="3">3.-.-.-</ecNumber>
    </submittedName>
</protein>
<feature type="domain" description="Beta-lactamase-related" evidence="2">
    <location>
        <begin position="14"/>
        <end position="362"/>
    </location>
</feature>
<comment type="caution">
    <text evidence="3">The sequence shown here is derived from an EMBL/GenBank/DDBJ whole genome shotgun (WGS) entry which is preliminary data.</text>
</comment>
<dbReference type="SUPFAM" id="SSF56601">
    <property type="entry name" value="beta-lactamase/transpeptidase-like"/>
    <property type="match status" value="1"/>
</dbReference>
<name>A0ABW5W209_9MICO</name>
<feature type="region of interest" description="Disordered" evidence="1">
    <location>
        <begin position="215"/>
        <end position="238"/>
    </location>
</feature>
<reference evidence="4" key="1">
    <citation type="journal article" date="2019" name="Int. J. Syst. Evol. Microbiol.">
        <title>The Global Catalogue of Microorganisms (GCM) 10K type strain sequencing project: providing services to taxonomists for standard genome sequencing and annotation.</title>
        <authorList>
            <consortium name="The Broad Institute Genomics Platform"/>
            <consortium name="The Broad Institute Genome Sequencing Center for Infectious Disease"/>
            <person name="Wu L."/>
            <person name="Ma J."/>
        </authorList>
    </citation>
    <scope>NUCLEOTIDE SEQUENCE [LARGE SCALE GENOMIC DNA]</scope>
    <source>
        <strain evidence="4">CCM 7044</strain>
    </source>
</reference>
<proteinExistence type="predicted"/>
<dbReference type="InterPro" id="IPR052907">
    <property type="entry name" value="Beta-lactamase/esterase"/>
</dbReference>
<evidence type="ECO:0000313" key="3">
    <source>
        <dbReference type="EMBL" id="MFD2797626.1"/>
    </source>
</evidence>
<accession>A0ABW5W209</accession>
<dbReference type="Proteomes" id="UP001597479">
    <property type="component" value="Unassembled WGS sequence"/>
</dbReference>
<sequence length="379" mass="39776">MANNATGTPQARVQEAVDRLVADGGEAGLQVAVIHGGELVVDAVSGLADAERGVAVTPDTLFFATSTAKGMASAVAHVLVERGELTYDLRVADVWPEFAAHGKGGVTLRHVLMHTAGVPALPYETTVEDLCDWDLMCRAVADAEPWWEPGTRFGYHVHTFGFLLGETVRRATGRTLTSWLHEAVTGPLGVEDDVHFGVPPALLDRVARQEVAQGVPLHHPGPGTPAGRAVPPATRPTADLANRRDVLTSDLVGQGTMTARGAARVYAGLLGHAESPLVSPDRLAELARPAYAGPDEVMGLPATTWAFGFSEYRPGGVPARSGSTFGMAGGNGSAAWADIDSGLAVAVMRNRFSADWSTAGEVDRLVADLFPTQPRGARS</sequence>
<dbReference type="EMBL" id="JBHUOG010000002">
    <property type="protein sequence ID" value="MFD2797626.1"/>
    <property type="molecule type" value="Genomic_DNA"/>
</dbReference>
<dbReference type="PANTHER" id="PTHR43319">
    <property type="entry name" value="BETA-LACTAMASE-RELATED"/>
    <property type="match status" value="1"/>
</dbReference>
<dbReference type="EC" id="3.-.-.-" evidence="3"/>
<evidence type="ECO:0000259" key="2">
    <source>
        <dbReference type="Pfam" id="PF00144"/>
    </source>
</evidence>
<dbReference type="InterPro" id="IPR001466">
    <property type="entry name" value="Beta-lactam-related"/>
</dbReference>
<keyword evidence="3" id="KW-0378">Hydrolase</keyword>
<dbReference type="Gene3D" id="3.40.710.10">
    <property type="entry name" value="DD-peptidase/beta-lactamase superfamily"/>
    <property type="match status" value="1"/>
</dbReference>
<dbReference type="InterPro" id="IPR012338">
    <property type="entry name" value="Beta-lactam/transpept-like"/>
</dbReference>
<keyword evidence="4" id="KW-1185">Reference proteome</keyword>
<dbReference type="Pfam" id="PF00144">
    <property type="entry name" value="Beta-lactamase"/>
    <property type="match status" value="1"/>
</dbReference>
<organism evidence="3 4">
    <name type="scientific">Promicromonospora vindobonensis</name>
    <dbReference type="NCBI Taxonomy" id="195748"/>
    <lineage>
        <taxon>Bacteria</taxon>
        <taxon>Bacillati</taxon>
        <taxon>Actinomycetota</taxon>
        <taxon>Actinomycetes</taxon>
        <taxon>Micrococcales</taxon>
        <taxon>Promicromonosporaceae</taxon>
        <taxon>Promicromonospora</taxon>
    </lineage>
</organism>
<evidence type="ECO:0000313" key="4">
    <source>
        <dbReference type="Proteomes" id="UP001597479"/>
    </source>
</evidence>
<dbReference type="PANTHER" id="PTHR43319:SF3">
    <property type="entry name" value="BETA-LACTAMASE-RELATED DOMAIN-CONTAINING PROTEIN"/>
    <property type="match status" value="1"/>
</dbReference>
<dbReference type="RefSeq" id="WP_377190807.1">
    <property type="nucleotide sequence ID" value="NZ_JBHUOG010000002.1"/>
</dbReference>
<dbReference type="GO" id="GO:0016787">
    <property type="term" value="F:hydrolase activity"/>
    <property type="evidence" value="ECO:0007669"/>
    <property type="project" value="UniProtKB-KW"/>
</dbReference>